<dbReference type="Proteomes" id="UP001145087">
    <property type="component" value="Unassembled WGS sequence"/>
</dbReference>
<evidence type="ECO:0000256" key="4">
    <source>
        <dbReference type="ARBA" id="ARBA00022692"/>
    </source>
</evidence>
<keyword evidence="16" id="KW-1185">Reference proteome</keyword>
<feature type="signal peptide" evidence="12">
    <location>
        <begin position="1"/>
        <end position="20"/>
    </location>
</feature>
<evidence type="ECO:0000313" key="16">
    <source>
        <dbReference type="Proteomes" id="UP001145087"/>
    </source>
</evidence>
<dbReference type="PRINTS" id="PR01021">
    <property type="entry name" value="OMPADOMAIN"/>
</dbReference>
<dbReference type="RefSeq" id="WP_343331197.1">
    <property type="nucleotide sequence ID" value="NZ_JAPOHD010000002.1"/>
</dbReference>
<keyword evidence="9" id="KW-0998">Cell outer membrane</keyword>
<evidence type="ECO:0000256" key="2">
    <source>
        <dbReference type="ARBA" id="ARBA00022448"/>
    </source>
</evidence>
<dbReference type="InterPro" id="IPR050330">
    <property type="entry name" value="Bact_OuterMem_StrucFunc"/>
</dbReference>
<dbReference type="SUPFAM" id="SSF103647">
    <property type="entry name" value="TSP type-3 repeat"/>
    <property type="match status" value="2"/>
</dbReference>
<proteinExistence type="predicted"/>
<evidence type="ECO:0000256" key="1">
    <source>
        <dbReference type="ARBA" id="ARBA00004571"/>
    </source>
</evidence>
<feature type="compositionally biased region" description="Basic and acidic residues" evidence="11">
    <location>
        <begin position="204"/>
        <end position="217"/>
    </location>
</feature>
<dbReference type="SUPFAM" id="SSF56925">
    <property type="entry name" value="OMPA-like"/>
    <property type="match status" value="1"/>
</dbReference>
<dbReference type="GO" id="GO:0009279">
    <property type="term" value="C:cell outer membrane"/>
    <property type="evidence" value="ECO:0007669"/>
    <property type="project" value="UniProtKB-SubCell"/>
</dbReference>
<keyword evidence="4" id="KW-0812">Transmembrane</keyword>
<evidence type="ECO:0000256" key="10">
    <source>
        <dbReference type="PROSITE-ProRule" id="PRU00473"/>
    </source>
</evidence>
<dbReference type="Pfam" id="PF00691">
    <property type="entry name" value="OmpA"/>
    <property type="match status" value="1"/>
</dbReference>
<dbReference type="PANTHER" id="PTHR30329:SF21">
    <property type="entry name" value="LIPOPROTEIN YIAD-RELATED"/>
    <property type="match status" value="1"/>
</dbReference>
<feature type="domain" description="Rhodanese" evidence="13">
    <location>
        <begin position="331"/>
        <end position="421"/>
    </location>
</feature>
<dbReference type="InterPro" id="IPR003367">
    <property type="entry name" value="Thrombospondin_3-like_rpt"/>
</dbReference>
<dbReference type="InterPro" id="IPR028974">
    <property type="entry name" value="TSP_type-3_rpt"/>
</dbReference>
<evidence type="ECO:0000259" key="14">
    <source>
        <dbReference type="PROSITE" id="PS51123"/>
    </source>
</evidence>
<dbReference type="PROSITE" id="PS51123">
    <property type="entry name" value="OMPA_2"/>
    <property type="match status" value="1"/>
</dbReference>
<dbReference type="PANTHER" id="PTHR30329">
    <property type="entry name" value="STATOR ELEMENT OF FLAGELLAR MOTOR COMPLEX"/>
    <property type="match status" value="1"/>
</dbReference>
<feature type="region of interest" description="Disordered" evidence="11">
    <location>
        <begin position="229"/>
        <end position="249"/>
    </location>
</feature>
<dbReference type="GO" id="GO:0015288">
    <property type="term" value="F:porin activity"/>
    <property type="evidence" value="ECO:0007669"/>
    <property type="project" value="UniProtKB-KW"/>
</dbReference>
<evidence type="ECO:0000256" key="5">
    <source>
        <dbReference type="ARBA" id="ARBA00022729"/>
    </source>
</evidence>
<dbReference type="InterPro" id="IPR006664">
    <property type="entry name" value="OMP_bac"/>
</dbReference>
<organism evidence="15 16">
    <name type="scientific">Draconibacterium aestuarii</name>
    <dbReference type="NCBI Taxonomy" id="2998507"/>
    <lineage>
        <taxon>Bacteria</taxon>
        <taxon>Pseudomonadati</taxon>
        <taxon>Bacteroidota</taxon>
        <taxon>Bacteroidia</taxon>
        <taxon>Marinilabiliales</taxon>
        <taxon>Prolixibacteraceae</taxon>
        <taxon>Draconibacterium</taxon>
    </lineage>
</organism>
<dbReference type="GO" id="GO:0005509">
    <property type="term" value="F:calcium ion binding"/>
    <property type="evidence" value="ECO:0007669"/>
    <property type="project" value="InterPro"/>
</dbReference>
<dbReference type="EMBL" id="JAPOHD010000002">
    <property type="protein sequence ID" value="MCY1718858.1"/>
    <property type="molecule type" value="Genomic_DNA"/>
</dbReference>
<dbReference type="InterPro" id="IPR001763">
    <property type="entry name" value="Rhodanese-like_dom"/>
</dbReference>
<feature type="compositionally biased region" description="Basic and acidic residues" evidence="11">
    <location>
        <begin position="179"/>
        <end position="195"/>
    </location>
</feature>
<evidence type="ECO:0000256" key="12">
    <source>
        <dbReference type="SAM" id="SignalP"/>
    </source>
</evidence>
<evidence type="ECO:0000313" key="15">
    <source>
        <dbReference type="EMBL" id="MCY1718858.1"/>
    </source>
</evidence>
<feature type="chain" id="PRO_5040835291" evidence="12">
    <location>
        <begin position="21"/>
        <end position="439"/>
    </location>
</feature>
<dbReference type="CDD" id="cd07185">
    <property type="entry name" value="OmpA_C-like"/>
    <property type="match status" value="1"/>
</dbReference>
<dbReference type="GO" id="GO:0007155">
    <property type="term" value="P:cell adhesion"/>
    <property type="evidence" value="ECO:0007669"/>
    <property type="project" value="InterPro"/>
</dbReference>
<evidence type="ECO:0000256" key="11">
    <source>
        <dbReference type="SAM" id="MobiDB-lite"/>
    </source>
</evidence>
<evidence type="ECO:0000256" key="6">
    <source>
        <dbReference type="ARBA" id="ARBA00023065"/>
    </source>
</evidence>
<dbReference type="InterPro" id="IPR006665">
    <property type="entry name" value="OmpA-like"/>
</dbReference>
<accession>A0A9X3J410</accession>
<keyword evidence="8 10" id="KW-0472">Membrane</keyword>
<keyword evidence="2" id="KW-0813">Transport</keyword>
<sequence length="439" mass="47940">MRNFTFLFLLLTFIIGGAVAQTSDNKWAIGLGPGLDYNMEIEETNFLADFYVSRYLSSSFDLMLDNRVSWWSEGVDMTVSLLNLRYKLSNGYIFKEDSKIQPYLFGGVGYLWDNQSNGVTFDGGLGFKFPISERVSLFVAGSYVKGIDGQRYVAGTSGKQDVNDDHLQLTSIIEFSLGKAKDSDGDGVPDRKDECPDTPPGVQVDEKGCPLDRDGDGVPDYKDDCPDEPGLAKFNGCPDRDGDGVPDKDDECPDVPGLAKFNGCPDSDEDGVPDHKDKCPDTPKGCPVDADGCPLDSDGDGVIDCEDDCPTVPGPASNKGCPDWQTLEIPAIYFDLNKAILKEEGKVELDKLASELNASKEFELVISGHTCSVGTEEYNMGLSQKRAEAVVKYLLSKGVNNAYVGSNNYGETKPAVANDTRAHRKLNRRAEFEVAKVRK</sequence>
<dbReference type="GO" id="GO:0006811">
    <property type="term" value="P:monoatomic ion transport"/>
    <property type="evidence" value="ECO:0007669"/>
    <property type="project" value="UniProtKB-KW"/>
</dbReference>
<comment type="caution">
    <text evidence="15">The sequence shown here is derived from an EMBL/GenBank/DDBJ whole genome shotgun (WGS) entry which is preliminary data.</text>
</comment>
<evidence type="ECO:0000256" key="9">
    <source>
        <dbReference type="ARBA" id="ARBA00023237"/>
    </source>
</evidence>
<evidence type="ECO:0000256" key="3">
    <source>
        <dbReference type="ARBA" id="ARBA00022452"/>
    </source>
</evidence>
<feature type="domain" description="OmpA-like" evidence="14">
    <location>
        <begin position="322"/>
        <end position="438"/>
    </location>
</feature>
<reference evidence="15" key="1">
    <citation type="submission" date="2022-11" db="EMBL/GenBank/DDBJ databases">
        <title>Marilongibacter aestuarii gen. nov., sp. nov., isolated from tidal flat sediment.</title>
        <authorList>
            <person name="Jiayan W."/>
        </authorList>
    </citation>
    <scope>NUCLEOTIDE SEQUENCE</scope>
    <source>
        <strain evidence="15">Z1-6</strain>
    </source>
</reference>
<evidence type="ECO:0000259" key="13">
    <source>
        <dbReference type="PROSITE" id="PS50206"/>
    </source>
</evidence>
<dbReference type="GO" id="GO:0046930">
    <property type="term" value="C:pore complex"/>
    <property type="evidence" value="ECO:0007669"/>
    <property type="project" value="UniProtKB-KW"/>
</dbReference>
<name>A0A9X3J410_9BACT</name>
<keyword evidence="5 12" id="KW-0732">Signal</keyword>
<dbReference type="Pfam" id="PF02412">
    <property type="entry name" value="TSP_3"/>
    <property type="match status" value="4"/>
</dbReference>
<dbReference type="InterPro" id="IPR036737">
    <property type="entry name" value="OmpA-like_sf"/>
</dbReference>
<comment type="subcellular location">
    <subcellularLocation>
        <location evidence="1">Cell outer membrane</location>
        <topology evidence="1">Multi-pass membrane protein</topology>
    </subcellularLocation>
</comment>
<dbReference type="Gene3D" id="3.30.1330.60">
    <property type="entry name" value="OmpA-like domain"/>
    <property type="match status" value="1"/>
</dbReference>
<keyword evidence="7" id="KW-0626">Porin</keyword>
<evidence type="ECO:0000256" key="8">
    <source>
        <dbReference type="ARBA" id="ARBA00023136"/>
    </source>
</evidence>
<gene>
    <name evidence="15" type="ORF">OU798_00800</name>
</gene>
<dbReference type="Gene3D" id="4.10.1080.10">
    <property type="entry name" value="TSP type-3 repeat"/>
    <property type="match status" value="2"/>
</dbReference>
<protein>
    <submittedName>
        <fullName evidence="15">OmpA family protein</fullName>
    </submittedName>
</protein>
<keyword evidence="3" id="KW-1134">Transmembrane beta strand</keyword>
<feature type="compositionally biased region" description="Basic and acidic residues" evidence="11">
    <location>
        <begin position="238"/>
        <end position="247"/>
    </location>
</feature>
<dbReference type="InterPro" id="IPR011250">
    <property type="entry name" value="OMP/PagP_B-barrel"/>
</dbReference>
<feature type="region of interest" description="Disordered" evidence="11">
    <location>
        <begin position="179"/>
        <end position="217"/>
    </location>
</feature>
<evidence type="ECO:0000256" key="7">
    <source>
        <dbReference type="ARBA" id="ARBA00023114"/>
    </source>
</evidence>
<dbReference type="AlphaFoldDB" id="A0A9X3J410"/>
<dbReference type="PROSITE" id="PS50206">
    <property type="entry name" value="RHODANESE_3"/>
    <property type="match status" value="1"/>
</dbReference>
<keyword evidence="6" id="KW-0406">Ion transport</keyword>
<dbReference type="SUPFAM" id="SSF103088">
    <property type="entry name" value="OmpA-like"/>
    <property type="match status" value="1"/>
</dbReference>
<dbReference type="Gene3D" id="2.40.160.20">
    <property type="match status" value="1"/>
</dbReference>